<dbReference type="PANTHER" id="PTHR43798">
    <property type="entry name" value="MONOACYLGLYCEROL LIPASE"/>
    <property type="match status" value="1"/>
</dbReference>
<evidence type="ECO:0000259" key="1">
    <source>
        <dbReference type="Pfam" id="PF12697"/>
    </source>
</evidence>
<dbReference type="GO" id="GO:0016787">
    <property type="term" value="F:hydrolase activity"/>
    <property type="evidence" value="ECO:0007669"/>
    <property type="project" value="UniProtKB-KW"/>
</dbReference>
<sequence>MTYWHDRHVTSLHVHRFGPDGPARLLALHGLTGHGQRWGHLADRYLPELAVIAPDLIGHGHSTWDAPWTIDANVSALEGLLAREADGPVTIVAHSFGSAIALRLAAAHPDRVSDLVLLDPAVALDGGWMREIADAMLASPDYADAAEARAAKTNGSWAGVDPAVVDTELDQHLVTLPSGRCTWRLSLPAMMSYWSELARDMALPPKGTHTTVVRAAWTSPPYVTDRLVAALAEQLGEDLEYVTLECDHMVAETKPADVAALILERMV</sequence>
<dbReference type="SUPFAM" id="SSF53474">
    <property type="entry name" value="alpha/beta-Hydrolases"/>
    <property type="match status" value="1"/>
</dbReference>
<keyword evidence="3" id="KW-1185">Reference proteome</keyword>
<feature type="domain" description="AB hydrolase-1" evidence="1">
    <location>
        <begin position="26"/>
        <end position="260"/>
    </location>
</feature>
<dbReference type="PRINTS" id="PR00412">
    <property type="entry name" value="EPOXHYDRLASE"/>
</dbReference>
<dbReference type="InterPro" id="IPR000073">
    <property type="entry name" value="AB_hydrolase_1"/>
</dbReference>
<gene>
    <name evidence="2" type="ORF">MKK62_18285</name>
</gene>
<protein>
    <submittedName>
        <fullName evidence="2">Alpha/beta hydrolase</fullName>
    </submittedName>
</protein>
<reference evidence="2" key="1">
    <citation type="submission" date="2022-08" db="EMBL/GenBank/DDBJ databases">
        <title>Whole genome sequencing of non-tuberculosis mycobacteria type-strains.</title>
        <authorList>
            <person name="Igarashi Y."/>
            <person name="Osugi A."/>
            <person name="Mitarai S."/>
        </authorList>
    </citation>
    <scope>NUCLEOTIDE SEQUENCE</scope>
    <source>
        <strain evidence="2">DSM 45127</strain>
    </source>
</reference>
<evidence type="ECO:0000313" key="3">
    <source>
        <dbReference type="Proteomes" id="UP001055336"/>
    </source>
</evidence>
<dbReference type="Gene3D" id="3.40.50.1820">
    <property type="entry name" value="alpha/beta hydrolase"/>
    <property type="match status" value="1"/>
</dbReference>
<dbReference type="PANTHER" id="PTHR43798:SF33">
    <property type="entry name" value="HYDROLASE, PUTATIVE (AFU_ORTHOLOGUE AFUA_2G14860)-RELATED"/>
    <property type="match status" value="1"/>
</dbReference>
<accession>A0ABY3VGC3</accession>
<keyword evidence="2" id="KW-0378">Hydrolase</keyword>
<dbReference type="InterPro" id="IPR000639">
    <property type="entry name" value="Epox_hydrolase-like"/>
</dbReference>
<organism evidence="2 3">
    <name type="scientific">Mycobacterium paraterrae</name>
    <dbReference type="NCBI Taxonomy" id="577492"/>
    <lineage>
        <taxon>Bacteria</taxon>
        <taxon>Bacillati</taxon>
        <taxon>Actinomycetota</taxon>
        <taxon>Actinomycetes</taxon>
        <taxon>Mycobacteriales</taxon>
        <taxon>Mycobacteriaceae</taxon>
        <taxon>Mycobacterium</taxon>
    </lineage>
</organism>
<dbReference type="PRINTS" id="PR00111">
    <property type="entry name" value="ABHYDROLASE"/>
</dbReference>
<dbReference type="InterPro" id="IPR029058">
    <property type="entry name" value="AB_hydrolase_fold"/>
</dbReference>
<name>A0ABY3VGC3_9MYCO</name>
<evidence type="ECO:0000313" key="2">
    <source>
        <dbReference type="EMBL" id="UMB68368.1"/>
    </source>
</evidence>
<proteinExistence type="predicted"/>
<dbReference type="Pfam" id="PF12697">
    <property type="entry name" value="Abhydrolase_6"/>
    <property type="match status" value="1"/>
</dbReference>
<dbReference type="InterPro" id="IPR050266">
    <property type="entry name" value="AB_hydrolase_sf"/>
</dbReference>
<dbReference type="EMBL" id="CP092488">
    <property type="protein sequence ID" value="UMB68368.1"/>
    <property type="molecule type" value="Genomic_DNA"/>
</dbReference>
<dbReference type="Proteomes" id="UP001055336">
    <property type="component" value="Chromosome"/>
</dbReference>